<keyword evidence="4" id="KW-1185">Reference proteome</keyword>
<feature type="region of interest" description="Disordered" evidence="2">
    <location>
        <begin position="1082"/>
        <end position="1104"/>
    </location>
</feature>
<feature type="region of interest" description="Disordered" evidence="2">
    <location>
        <begin position="699"/>
        <end position="724"/>
    </location>
</feature>
<feature type="compositionally biased region" description="Polar residues" evidence="2">
    <location>
        <begin position="354"/>
        <end position="372"/>
    </location>
</feature>
<feature type="compositionally biased region" description="Basic and acidic residues" evidence="2">
    <location>
        <begin position="1216"/>
        <end position="1227"/>
    </location>
</feature>
<feature type="region of interest" description="Disordered" evidence="2">
    <location>
        <begin position="60"/>
        <end position="149"/>
    </location>
</feature>
<evidence type="ECO:0000313" key="3">
    <source>
        <dbReference type="EMBL" id="VDK56987.1"/>
    </source>
</evidence>
<feature type="compositionally biased region" description="Low complexity" evidence="2">
    <location>
        <begin position="175"/>
        <end position="186"/>
    </location>
</feature>
<reference evidence="5" key="1">
    <citation type="submission" date="2017-02" db="UniProtKB">
        <authorList>
            <consortium name="WormBaseParasite"/>
        </authorList>
    </citation>
    <scope>IDENTIFICATION</scope>
</reference>
<feature type="compositionally biased region" description="Polar residues" evidence="2">
    <location>
        <begin position="1082"/>
        <end position="1097"/>
    </location>
</feature>
<proteinExistence type="predicted"/>
<feature type="region of interest" description="Disordered" evidence="2">
    <location>
        <begin position="1153"/>
        <end position="1227"/>
    </location>
</feature>
<protein>
    <submittedName>
        <fullName evidence="5">TACC_C domain-containing protein</fullName>
    </submittedName>
</protein>
<dbReference type="Proteomes" id="UP000267096">
    <property type="component" value="Unassembled WGS sequence"/>
</dbReference>
<dbReference type="SUPFAM" id="SSF90257">
    <property type="entry name" value="Myosin rod fragments"/>
    <property type="match status" value="1"/>
</dbReference>
<feature type="compositionally biased region" description="Basic and acidic residues" evidence="2">
    <location>
        <begin position="9"/>
        <end position="22"/>
    </location>
</feature>
<feature type="compositionally biased region" description="Basic and acidic residues" evidence="2">
    <location>
        <begin position="319"/>
        <end position="332"/>
    </location>
</feature>
<feature type="compositionally biased region" description="Low complexity" evidence="2">
    <location>
        <begin position="63"/>
        <end position="81"/>
    </location>
</feature>
<keyword evidence="1" id="KW-0175">Coiled coil</keyword>
<gene>
    <name evidence="3" type="ORF">ASIM_LOCUS16151</name>
</gene>
<evidence type="ECO:0000256" key="1">
    <source>
        <dbReference type="SAM" id="Coils"/>
    </source>
</evidence>
<name>A0A0M3K703_ANISI</name>
<feature type="compositionally biased region" description="Polar residues" evidence="2">
    <location>
        <begin position="103"/>
        <end position="114"/>
    </location>
</feature>
<feature type="compositionally biased region" description="Basic residues" evidence="2">
    <location>
        <begin position="1203"/>
        <end position="1215"/>
    </location>
</feature>
<dbReference type="AlphaFoldDB" id="A0A0M3K703"/>
<reference evidence="3 4" key="2">
    <citation type="submission" date="2018-11" db="EMBL/GenBank/DDBJ databases">
        <authorList>
            <consortium name="Pathogen Informatics"/>
        </authorList>
    </citation>
    <scope>NUCLEOTIDE SEQUENCE [LARGE SCALE GENOMIC DNA]</scope>
</reference>
<dbReference type="OrthoDB" id="5877991at2759"/>
<dbReference type="Gene3D" id="1.20.5.340">
    <property type="match status" value="1"/>
</dbReference>
<feature type="region of interest" description="Disordered" evidence="2">
    <location>
        <begin position="303"/>
        <end position="332"/>
    </location>
</feature>
<evidence type="ECO:0000313" key="5">
    <source>
        <dbReference type="WBParaSite" id="ASIM_0001674401-mRNA-1"/>
    </source>
</evidence>
<dbReference type="EMBL" id="UYRR01032852">
    <property type="protein sequence ID" value="VDK56987.1"/>
    <property type="molecule type" value="Genomic_DNA"/>
</dbReference>
<evidence type="ECO:0000256" key="2">
    <source>
        <dbReference type="SAM" id="MobiDB-lite"/>
    </source>
</evidence>
<feature type="coiled-coil region" evidence="1">
    <location>
        <begin position="476"/>
        <end position="529"/>
    </location>
</feature>
<evidence type="ECO:0000313" key="4">
    <source>
        <dbReference type="Proteomes" id="UP000267096"/>
    </source>
</evidence>
<accession>A0A0M3K703</accession>
<feature type="region of interest" description="Disordered" evidence="2">
    <location>
        <begin position="174"/>
        <end position="195"/>
    </location>
</feature>
<dbReference type="WBParaSite" id="ASIM_0001674401-mRNA-1">
    <property type="protein sequence ID" value="ASIM_0001674401-mRNA-1"/>
    <property type="gene ID" value="ASIM_0001674401"/>
</dbReference>
<feature type="region of interest" description="Disordered" evidence="2">
    <location>
        <begin position="1"/>
        <end position="42"/>
    </location>
</feature>
<feature type="compositionally biased region" description="Polar residues" evidence="2">
    <location>
        <begin position="303"/>
        <end position="318"/>
    </location>
</feature>
<feature type="region of interest" description="Disordered" evidence="2">
    <location>
        <begin position="354"/>
        <end position="373"/>
    </location>
</feature>
<organism evidence="5">
    <name type="scientific">Anisakis simplex</name>
    <name type="common">Herring worm</name>
    <dbReference type="NCBI Taxonomy" id="6269"/>
    <lineage>
        <taxon>Eukaryota</taxon>
        <taxon>Metazoa</taxon>
        <taxon>Ecdysozoa</taxon>
        <taxon>Nematoda</taxon>
        <taxon>Chromadorea</taxon>
        <taxon>Rhabditida</taxon>
        <taxon>Spirurina</taxon>
        <taxon>Ascaridomorpha</taxon>
        <taxon>Ascaridoidea</taxon>
        <taxon>Anisakidae</taxon>
        <taxon>Anisakis</taxon>
        <taxon>Anisakis simplex complex</taxon>
    </lineage>
</organism>
<sequence>MKKMSSFGENEKENERKEKRLSVDSPSTLCSPASRILPKKSRASYPFAMKCANLAHAGDQLVSGSDTGSSSTSLPASPNLSKMIPNDQDSTHLKTVLEDEDSTNSNEVSGTQQETEVEHMNHTAATLPQEPVSDASGNENEDKNIIRSTPTKYVPSAYDPLLDATEVESTLQDSTLHNLDDTSTNDDTSHQDGIPQYQNTTIQDNSIICPDQSNALQGTEAFLPDLKDQDKTFEDENYEHQDKNTALNRTTTDNTQDISCQSNVSVTLPSNFFSTPQPATINQNFLSVPNASPAVLNATASPVGSPLAASTQVSTPDHAQTEDKHNASGKDGEEVKILNATKCDDNDGGMSTDVTAESEQQLSNISTDSTLRSEPGTIEALEKKKRRVRESLMPLPSTPSDLIAHVRERIDDYSFRINEAYCDESQLCDNCYAMRVELENITEKLCAVTKEHSHCKEYGDIKQSSLEDVGKLKSEFEKVKEEVYRLSSENELLRQKNAESESAELVEALAELQEARNRDAVEIEQLREANSKLLTKFNNACKDLDDYKFVMELEVKKWKGMADEYRRQSIDLENKLDENENLDEVLKQKELELKAQYEAELLSIKQRLESETIDAKALVDENMNGIMDNLKKQVMTLTGQLAEEKARNEEIEEQLKLASLDREEPLNKVFPNEENNLAAEECEFLKRKVEELQGELVKMAEKEKSDSGRRENQPKDHAGDHNEDNGEFVLQWSEESVQKVKDIEELNGRILDLQQKLLEKDAECDERLEMMRKEVEKAQDEMKQLSEERDELRVKLSEVELKLSGEREVNEIIQDALKESEAESVQLKSEKVLIESKLEDLIREKSEYEQNGENLKISLANMQKECEKLRLEMAEKEEKLGELAEKLREEERKREELEKLCEELRERESKNAQVTMDQQVQEEKVRSLEQEIESLRIEITEYEKKNVEYVERIEQLDQLKNGLESEIEGLNAKLGEEGTEKSNLQKECQKLELQLEILKKASDDMQRTLQNQLDDMKTEHEKAVKTVQKSNESKLVELEALNHALQTNLQMMEESRERTSKELIEAKGRVEQLETELAAMRCSSSDEANHGQTTTQNEESESMQRKLKMLENENDRMGRACDEADEEIEKLNEENIELRNKIAKLEGLSEEEAAKRLGTIPPIPSIPRVEEVTVHTTDSSLDPSLDTEKTPQKDVSKTESIRSKGKSPWKKMRSPKRGEEQQSCRTS</sequence>
<feature type="compositionally biased region" description="Basic and acidic residues" evidence="2">
    <location>
        <begin position="1186"/>
        <end position="1202"/>
    </location>
</feature>